<name>A0A1E5L7C7_9FIRM</name>
<sequence length="218" mass="26511">MTVTKMTNHKKCFARDNKIVEYVKRWGFLSTDQIAHLIFGGTKTSKRLAQRRLKYLVKENILQRKRVSFDEPYIYWYNAKKNILQAAHIVATNWIIIKLLSEKLGYEMVTMASYEDDYDILRCDCFVEIYNDKEKNYRHYFIEADISHNDFDKVVKYNKLYENYKDIKQSWIKRTEGFPTILITTHRKKSIEKRLFKENKHGLEFQIFDYDELRRRFV</sequence>
<gene>
    <name evidence="1" type="ORF">BHU72_14835</name>
</gene>
<evidence type="ECO:0000313" key="2">
    <source>
        <dbReference type="Proteomes" id="UP000095255"/>
    </source>
</evidence>
<dbReference type="AlphaFoldDB" id="A0A1E5L7C7"/>
<protein>
    <recommendedName>
        <fullName evidence="3">Replication-relaxation</fullName>
    </recommendedName>
</protein>
<comment type="caution">
    <text evidence="1">The sequence shown here is derived from an EMBL/GenBank/DDBJ whole genome shotgun (WGS) entry which is preliminary data.</text>
</comment>
<evidence type="ECO:0000313" key="1">
    <source>
        <dbReference type="EMBL" id="OEH86026.1"/>
    </source>
</evidence>
<reference evidence="1 2" key="1">
    <citation type="submission" date="2016-09" db="EMBL/GenBank/DDBJ databases">
        <title>Desulfuribacillus arsenicus sp. nov., an obligately anaerobic, dissimilatory arsenic- and antimonate-reducing bacterium isolated from anoxic sediments.</title>
        <authorList>
            <person name="Abin C.A."/>
            <person name="Hollibaugh J.T."/>
        </authorList>
    </citation>
    <scope>NUCLEOTIDE SEQUENCE [LARGE SCALE GENOMIC DNA]</scope>
    <source>
        <strain evidence="1 2">MLFW-2</strain>
    </source>
</reference>
<accession>A0A1E5L7C7</accession>
<dbReference type="STRING" id="1390249.BHU72_14835"/>
<proteinExistence type="predicted"/>
<dbReference type="Proteomes" id="UP000095255">
    <property type="component" value="Unassembled WGS sequence"/>
</dbReference>
<keyword evidence="2" id="KW-1185">Reference proteome</keyword>
<dbReference type="EMBL" id="MJAT01000009">
    <property type="protein sequence ID" value="OEH86026.1"/>
    <property type="molecule type" value="Genomic_DNA"/>
</dbReference>
<dbReference type="RefSeq" id="WP_069701627.1">
    <property type="nucleotide sequence ID" value="NZ_MJAT01000009.1"/>
</dbReference>
<organism evidence="1 2">
    <name type="scientific">Desulfuribacillus stibiiarsenatis</name>
    <dbReference type="NCBI Taxonomy" id="1390249"/>
    <lineage>
        <taxon>Bacteria</taxon>
        <taxon>Bacillati</taxon>
        <taxon>Bacillota</taxon>
        <taxon>Desulfuribacillia</taxon>
        <taxon>Desulfuribacillales</taxon>
        <taxon>Desulfuribacillaceae</taxon>
        <taxon>Desulfuribacillus</taxon>
    </lineage>
</organism>
<evidence type="ECO:0008006" key="3">
    <source>
        <dbReference type="Google" id="ProtNLM"/>
    </source>
</evidence>
<dbReference type="OrthoDB" id="1801236at2"/>